<keyword evidence="4" id="KW-0862">Zinc</keyword>
<dbReference type="AlphaFoldDB" id="A0A1V6C6Q1"/>
<dbReference type="InterPro" id="IPR051453">
    <property type="entry name" value="MBL_Glyoxalase_II"/>
</dbReference>
<sequence length="213" mass="24029">MNLINSEVKILQLVVGPVQTNCYIVFSDKKNAVIIDPGDEPEKILRTVEKQNLNVKYIINTHGHCDHIGANHIKNKLKPFPLLGIHQQDEPYIKDTLLNLSEIMGTKYIPVEPDIILNDNQRIVIDDSIWFDILHTPGHTPGSISLKLDNYLFSGDLIFSQSIGRTDLPGGDENLMQQSLKRICCLDKKLVIFPGHGPKTTLKQEIKTNPYLV</sequence>
<evidence type="ECO:0000313" key="6">
    <source>
        <dbReference type="EMBL" id="OQB72515.1"/>
    </source>
</evidence>
<dbReference type="GO" id="GO:0046872">
    <property type="term" value="F:metal ion binding"/>
    <property type="evidence" value="ECO:0007669"/>
    <property type="project" value="UniProtKB-KW"/>
</dbReference>
<dbReference type="PANTHER" id="PTHR46233:SF3">
    <property type="entry name" value="HYDROXYACYLGLUTATHIONE HYDROLASE GLOC"/>
    <property type="match status" value="1"/>
</dbReference>
<evidence type="ECO:0000256" key="4">
    <source>
        <dbReference type="ARBA" id="ARBA00022833"/>
    </source>
</evidence>
<dbReference type="SUPFAM" id="SSF56281">
    <property type="entry name" value="Metallo-hydrolase/oxidoreductase"/>
    <property type="match status" value="1"/>
</dbReference>
<dbReference type="Proteomes" id="UP000485562">
    <property type="component" value="Unassembled WGS sequence"/>
</dbReference>
<dbReference type="InterPro" id="IPR036866">
    <property type="entry name" value="RibonucZ/Hydroxyglut_hydro"/>
</dbReference>
<evidence type="ECO:0000256" key="1">
    <source>
        <dbReference type="ARBA" id="ARBA00001947"/>
    </source>
</evidence>
<dbReference type="Pfam" id="PF00753">
    <property type="entry name" value="Lactamase_B"/>
    <property type="match status" value="1"/>
</dbReference>
<keyword evidence="2" id="KW-0479">Metal-binding</keyword>
<name>A0A1V6C6Q1_UNCT6</name>
<dbReference type="Gene3D" id="3.60.15.10">
    <property type="entry name" value="Ribonuclease Z/Hydroxyacylglutathione hydrolase-like"/>
    <property type="match status" value="1"/>
</dbReference>
<proteinExistence type="predicted"/>
<dbReference type="PANTHER" id="PTHR46233">
    <property type="entry name" value="HYDROXYACYLGLUTATHIONE HYDROLASE GLOC"/>
    <property type="match status" value="1"/>
</dbReference>
<dbReference type="EC" id="3.-.-.-" evidence="6"/>
<evidence type="ECO:0000256" key="2">
    <source>
        <dbReference type="ARBA" id="ARBA00022723"/>
    </source>
</evidence>
<evidence type="ECO:0000259" key="5">
    <source>
        <dbReference type="SMART" id="SM00849"/>
    </source>
</evidence>
<dbReference type="GO" id="GO:0016787">
    <property type="term" value="F:hydrolase activity"/>
    <property type="evidence" value="ECO:0007669"/>
    <property type="project" value="UniProtKB-KW"/>
</dbReference>
<gene>
    <name evidence="6" type="ORF">BWX89_01290</name>
</gene>
<feature type="domain" description="Metallo-beta-lactamase" evidence="5">
    <location>
        <begin position="19"/>
        <end position="196"/>
    </location>
</feature>
<accession>A0A1V6C6Q1</accession>
<comment type="caution">
    <text evidence="6">The sequence shown here is derived from an EMBL/GenBank/DDBJ whole genome shotgun (WGS) entry which is preliminary data.</text>
</comment>
<protein>
    <submittedName>
        <fullName evidence="6">Metallo-hydrolase</fullName>
        <ecNumber evidence="6">3.-.-.-</ecNumber>
    </submittedName>
</protein>
<keyword evidence="3 6" id="KW-0378">Hydrolase</keyword>
<reference evidence="6" key="1">
    <citation type="submission" date="2017-02" db="EMBL/GenBank/DDBJ databases">
        <title>Delving into the versatile metabolic prowess of the omnipresent phylum Bacteroidetes.</title>
        <authorList>
            <person name="Nobu M.K."/>
            <person name="Mei R."/>
            <person name="Narihiro T."/>
            <person name="Kuroda K."/>
            <person name="Liu W.-T."/>
        </authorList>
    </citation>
    <scope>NUCLEOTIDE SEQUENCE</scope>
    <source>
        <strain evidence="6">ADurb.Bin131</strain>
    </source>
</reference>
<dbReference type="InterPro" id="IPR001279">
    <property type="entry name" value="Metallo-B-lactamas"/>
</dbReference>
<dbReference type="EMBL" id="MWDQ01000125">
    <property type="protein sequence ID" value="OQB72515.1"/>
    <property type="molecule type" value="Genomic_DNA"/>
</dbReference>
<evidence type="ECO:0000256" key="3">
    <source>
        <dbReference type="ARBA" id="ARBA00022801"/>
    </source>
</evidence>
<dbReference type="CDD" id="cd06262">
    <property type="entry name" value="metallo-hydrolase-like_MBL-fold"/>
    <property type="match status" value="1"/>
</dbReference>
<dbReference type="SMART" id="SM00849">
    <property type="entry name" value="Lactamase_B"/>
    <property type="match status" value="1"/>
</dbReference>
<organism evidence="6">
    <name type="scientific">candidate division TA06 bacterium ADurb.Bin131</name>
    <dbReference type="NCBI Taxonomy" id="1852827"/>
    <lineage>
        <taxon>Bacteria</taxon>
        <taxon>Bacteria division TA06</taxon>
    </lineage>
</organism>
<comment type="cofactor">
    <cofactor evidence="1">
        <name>Zn(2+)</name>
        <dbReference type="ChEBI" id="CHEBI:29105"/>
    </cofactor>
</comment>